<keyword evidence="3" id="KW-1185">Reference proteome</keyword>
<dbReference type="EMBL" id="MASW01000007">
    <property type="protein sequence ID" value="PXY19321.1"/>
    <property type="molecule type" value="Genomic_DNA"/>
</dbReference>
<dbReference type="Proteomes" id="UP000249915">
    <property type="component" value="Unassembled WGS sequence"/>
</dbReference>
<protein>
    <submittedName>
        <fullName evidence="2">Uncharacterized protein</fullName>
    </submittedName>
</protein>
<reference evidence="2 3" key="1">
    <citation type="submission" date="2016-07" db="EMBL/GenBank/DDBJ databases">
        <title>Draft genome sequence of Prauserella muralis DSM 45305, isolated from a mould-covered wall in an indoor environment.</title>
        <authorList>
            <person name="Ruckert C."/>
            <person name="Albersmeier A."/>
            <person name="Jiang C.-L."/>
            <person name="Jiang Y."/>
            <person name="Kalinowski J."/>
            <person name="Schneider O."/>
            <person name="Winkler A."/>
            <person name="Zotchev S.B."/>
        </authorList>
    </citation>
    <scope>NUCLEOTIDE SEQUENCE [LARGE SCALE GENOMIC DNA]</scope>
    <source>
        <strain evidence="2 3">DSM 45305</strain>
    </source>
</reference>
<proteinExistence type="predicted"/>
<evidence type="ECO:0000313" key="2">
    <source>
        <dbReference type="EMBL" id="PXY19321.1"/>
    </source>
</evidence>
<feature type="compositionally biased region" description="Low complexity" evidence="1">
    <location>
        <begin position="147"/>
        <end position="160"/>
    </location>
</feature>
<name>A0A2V4AI54_9PSEU</name>
<gene>
    <name evidence="2" type="ORF">BAY60_31650</name>
</gene>
<feature type="compositionally biased region" description="Basic residues" evidence="1">
    <location>
        <begin position="184"/>
        <end position="198"/>
    </location>
</feature>
<dbReference type="Pfam" id="PF14081">
    <property type="entry name" value="DUF4262"/>
    <property type="match status" value="1"/>
</dbReference>
<dbReference type="OrthoDB" id="511192at2"/>
<sequence length="207" mass="23175">METPEFITHVHDQHDAWLRATIERLGWAVTYVHGEDGHPPFGYTIGLTEHGNPELIMFGTTQDTTAYALNELARRFRVEGMLGTGAPVGFEATAHRVWLVPVRDSSEHLLWANRRYRESGRSADPRLAGGVRRPARPFPVGRRLHPAARSAAGARDTAGRPSMIPHRAARRHGPPDGARAVSRAGRHRTARSRPPPRRRGPEWPPRR</sequence>
<evidence type="ECO:0000313" key="3">
    <source>
        <dbReference type="Proteomes" id="UP000249915"/>
    </source>
</evidence>
<dbReference type="InterPro" id="IPR025358">
    <property type="entry name" value="DUF4262"/>
</dbReference>
<accession>A0A2V4AI54</accession>
<feature type="region of interest" description="Disordered" evidence="1">
    <location>
        <begin position="121"/>
        <end position="207"/>
    </location>
</feature>
<dbReference type="RefSeq" id="WP_112285251.1">
    <property type="nucleotide sequence ID" value="NZ_MASW01000007.1"/>
</dbReference>
<comment type="caution">
    <text evidence="2">The sequence shown here is derived from an EMBL/GenBank/DDBJ whole genome shotgun (WGS) entry which is preliminary data.</text>
</comment>
<evidence type="ECO:0000256" key="1">
    <source>
        <dbReference type="SAM" id="MobiDB-lite"/>
    </source>
</evidence>
<dbReference type="AlphaFoldDB" id="A0A2V4AI54"/>
<organism evidence="2 3">
    <name type="scientific">Prauserella muralis</name>
    <dbReference type="NCBI Taxonomy" id="588067"/>
    <lineage>
        <taxon>Bacteria</taxon>
        <taxon>Bacillati</taxon>
        <taxon>Actinomycetota</taxon>
        <taxon>Actinomycetes</taxon>
        <taxon>Pseudonocardiales</taxon>
        <taxon>Pseudonocardiaceae</taxon>
        <taxon>Prauserella</taxon>
    </lineage>
</organism>